<dbReference type="FunFam" id="3.20.20.80:FF:000010">
    <property type="entry name" value="glucan endo-1,3-beta-glucosidase, basic"/>
    <property type="match status" value="1"/>
</dbReference>
<dbReference type="GO" id="GO:0042973">
    <property type="term" value="F:glucan endo-1,3-beta-D-glucosidase activity"/>
    <property type="evidence" value="ECO:0007669"/>
    <property type="project" value="UniProtKB-ARBA"/>
</dbReference>
<keyword evidence="6" id="KW-0732">Signal</keyword>
<evidence type="ECO:0000313" key="8">
    <source>
        <dbReference type="Proteomes" id="UP000324897"/>
    </source>
</evidence>
<name>A0A5J9VG96_9POAL</name>
<dbReference type="PROSITE" id="PS00587">
    <property type="entry name" value="GLYCOSYL_HYDROL_F17"/>
    <property type="match status" value="1"/>
</dbReference>
<evidence type="ECO:0008006" key="9">
    <source>
        <dbReference type="Google" id="ProtNLM"/>
    </source>
</evidence>
<dbReference type="Gene3D" id="3.20.20.80">
    <property type="entry name" value="Glycosidases"/>
    <property type="match status" value="1"/>
</dbReference>
<evidence type="ECO:0000256" key="2">
    <source>
        <dbReference type="ARBA" id="ARBA00022801"/>
    </source>
</evidence>
<sequence length="344" mass="37137">MARQRAASMLAVALLVGAFASIPTAVQSMGVCYGTQGNNLPPSSQVVQLYKSTGIDGIRVYSANKAILDALRDSGRGVILDTGNDKVCEFACNPASAAAWVRDYVRPYYPAVDILQIAVGNEVQGGATHCIVQAIRNLNAALAADGLLGGGIKVSTAVSFFGVIGNAYPPSSGVFREWYMTDVARYLASTGAPLLANVYPYFWYRDDPHRINLGFATFQPGMSVRDFCNGLVYHNLFDAMVDAIYAALEKAGAGSVGIVVSETGWPSAGGFGASVENARRYNQGLINHIHGRDGPQGTPRKHGRLFTYIYAIFNENQKTGDATERNFGLCYCNEKPKYYLNFTY</sequence>
<dbReference type="GO" id="GO:0005975">
    <property type="term" value="P:carbohydrate metabolic process"/>
    <property type="evidence" value="ECO:0007669"/>
    <property type="project" value="InterPro"/>
</dbReference>
<protein>
    <recommendedName>
        <fullName evidence="9">Glucan endo-1,3-beta-D-glucosidase</fullName>
    </recommendedName>
</protein>
<feature type="signal peptide" evidence="6">
    <location>
        <begin position="1"/>
        <end position="28"/>
    </location>
</feature>
<evidence type="ECO:0000313" key="7">
    <source>
        <dbReference type="EMBL" id="TVU34718.1"/>
    </source>
</evidence>
<dbReference type="EMBL" id="RWGY01000009">
    <property type="protein sequence ID" value="TVU34718.1"/>
    <property type="molecule type" value="Genomic_DNA"/>
</dbReference>
<evidence type="ECO:0000256" key="5">
    <source>
        <dbReference type="RuleBase" id="RU004336"/>
    </source>
</evidence>
<organism evidence="7 8">
    <name type="scientific">Eragrostis curvula</name>
    <name type="common">weeping love grass</name>
    <dbReference type="NCBI Taxonomy" id="38414"/>
    <lineage>
        <taxon>Eukaryota</taxon>
        <taxon>Viridiplantae</taxon>
        <taxon>Streptophyta</taxon>
        <taxon>Embryophyta</taxon>
        <taxon>Tracheophyta</taxon>
        <taxon>Spermatophyta</taxon>
        <taxon>Magnoliopsida</taxon>
        <taxon>Liliopsida</taxon>
        <taxon>Poales</taxon>
        <taxon>Poaceae</taxon>
        <taxon>PACMAD clade</taxon>
        <taxon>Chloridoideae</taxon>
        <taxon>Eragrostideae</taxon>
        <taxon>Eragrostidinae</taxon>
        <taxon>Eragrostis</taxon>
    </lineage>
</organism>
<reference evidence="7 8" key="1">
    <citation type="journal article" date="2019" name="Sci. Rep.">
        <title>A high-quality genome of Eragrostis curvula grass provides insights into Poaceae evolution and supports new strategies to enhance forage quality.</title>
        <authorList>
            <person name="Carballo J."/>
            <person name="Santos B.A.C.M."/>
            <person name="Zappacosta D."/>
            <person name="Garbus I."/>
            <person name="Selva J.P."/>
            <person name="Gallo C.A."/>
            <person name="Diaz A."/>
            <person name="Albertini E."/>
            <person name="Caccamo M."/>
            <person name="Echenique V."/>
        </authorList>
    </citation>
    <scope>NUCLEOTIDE SEQUENCE [LARGE SCALE GENOMIC DNA]</scope>
    <source>
        <strain evidence="8">cv. Victoria</strain>
        <tissue evidence="7">Leaf</tissue>
    </source>
</reference>
<comment type="similarity">
    <text evidence="1 4">Belongs to the glycosyl hydrolase 17 family.</text>
</comment>
<evidence type="ECO:0000256" key="1">
    <source>
        <dbReference type="ARBA" id="ARBA00008773"/>
    </source>
</evidence>
<accession>A0A5J9VG96</accession>
<dbReference type="SUPFAM" id="SSF51445">
    <property type="entry name" value="(Trans)glycosidases"/>
    <property type="match status" value="1"/>
</dbReference>
<keyword evidence="2 5" id="KW-0378">Hydrolase</keyword>
<evidence type="ECO:0000256" key="6">
    <source>
        <dbReference type="SAM" id="SignalP"/>
    </source>
</evidence>
<proteinExistence type="inferred from homology"/>
<gene>
    <name evidence="7" type="ORF">EJB05_16565</name>
</gene>
<dbReference type="Proteomes" id="UP000324897">
    <property type="component" value="Unassembled WGS sequence"/>
</dbReference>
<dbReference type="Pfam" id="PF00332">
    <property type="entry name" value="Glyco_hydro_17"/>
    <property type="match status" value="1"/>
</dbReference>
<evidence type="ECO:0000256" key="3">
    <source>
        <dbReference type="ARBA" id="ARBA00023295"/>
    </source>
</evidence>
<feature type="chain" id="PRO_5023922171" description="Glucan endo-1,3-beta-D-glucosidase" evidence="6">
    <location>
        <begin position="29"/>
        <end position="344"/>
    </location>
</feature>
<keyword evidence="3 5" id="KW-0326">Glycosidase</keyword>
<dbReference type="OrthoDB" id="941679at2759"/>
<dbReference type="Gramene" id="TVU34718">
    <property type="protein sequence ID" value="TVU34718"/>
    <property type="gene ID" value="EJB05_16565"/>
</dbReference>
<dbReference type="PANTHER" id="PTHR32227">
    <property type="entry name" value="GLUCAN ENDO-1,3-BETA-GLUCOSIDASE BG1-RELATED-RELATED"/>
    <property type="match status" value="1"/>
</dbReference>
<dbReference type="InterPro" id="IPR044965">
    <property type="entry name" value="Glyco_hydro_17_plant"/>
</dbReference>
<dbReference type="InterPro" id="IPR017853">
    <property type="entry name" value="GH"/>
</dbReference>
<dbReference type="AlphaFoldDB" id="A0A5J9VG96"/>
<dbReference type="InterPro" id="IPR000490">
    <property type="entry name" value="Glyco_hydro_17"/>
</dbReference>
<evidence type="ECO:0000256" key="4">
    <source>
        <dbReference type="RuleBase" id="RU004335"/>
    </source>
</evidence>
<keyword evidence="8" id="KW-1185">Reference proteome</keyword>
<comment type="caution">
    <text evidence="7">The sequence shown here is derived from an EMBL/GenBank/DDBJ whole genome shotgun (WGS) entry which is preliminary data.</text>
</comment>